<dbReference type="SMART" id="SM00388">
    <property type="entry name" value="HisKA"/>
    <property type="match status" value="1"/>
</dbReference>
<evidence type="ECO:0000259" key="13">
    <source>
        <dbReference type="PROSITE" id="PS50885"/>
    </source>
</evidence>
<dbReference type="SMART" id="SM00304">
    <property type="entry name" value="HAMP"/>
    <property type="match status" value="1"/>
</dbReference>
<evidence type="ECO:0000256" key="10">
    <source>
        <dbReference type="SAM" id="MobiDB-lite"/>
    </source>
</evidence>
<evidence type="ECO:0000256" key="7">
    <source>
        <dbReference type="ARBA" id="ARBA00022777"/>
    </source>
</evidence>
<feature type="domain" description="HAMP" evidence="13">
    <location>
        <begin position="234"/>
        <end position="286"/>
    </location>
</feature>
<feature type="region of interest" description="Disordered" evidence="10">
    <location>
        <begin position="533"/>
        <end position="563"/>
    </location>
</feature>
<evidence type="ECO:0000313" key="14">
    <source>
        <dbReference type="EMBL" id="RAY14443.1"/>
    </source>
</evidence>
<accession>A0A365H851</accession>
<keyword evidence="11" id="KW-0472">Membrane</keyword>
<dbReference type="SUPFAM" id="SSF55874">
    <property type="entry name" value="ATPase domain of HSP90 chaperone/DNA topoisomerase II/histidine kinase"/>
    <property type="match status" value="1"/>
</dbReference>
<dbReference type="GO" id="GO:0005886">
    <property type="term" value="C:plasma membrane"/>
    <property type="evidence" value="ECO:0007669"/>
    <property type="project" value="UniProtKB-SubCell"/>
</dbReference>
<evidence type="ECO:0000256" key="9">
    <source>
        <dbReference type="ARBA" id="ARBA00023012"/>
    </source>
</evidence>
<evidence type="ECO:0000256" key="4">
    <source>
        <dbReference type="ARBA" id="ARBA00022553"/>
    </source>
</evidence>
<keyword evidence="4" id="KW-0597">Phosphoprotein</keyword>
<dbReference type="InterPro" id="IPR007891">
    <property type="entry name" value="CHASE3"/>
</dbReference>
<proteinExistence type="predicted"/>
<evidence type="ECO:0000256" key="3">
    <source>
        <dbReference type="ARBA" id="ARBA00012438"/>
    </source>
</evidence>
<dbReference type="PRINTS" id="PR00344">
    <property type="entry name" value="BCTRLSENSOR"/>
</dbReference>
<dbReference type="SMART" id="SM00387">
    <property type="entry name" value="HATPase_c"/>
    <property type="match status" value="1"/>
</dbReference>
<evidence type="ECO:0000256" key="6">
    <source>
        <dbReference type="ARBA" id="ARBA00022692"/>
    </source>
</evidence>
<dbReference type="InterPro" id="IPR036097">
    <property type="entry name" value="HisK_dim/P_sf"/>
</dbReference>
<dbReference type="Pfam" id="PF00512">
    <property type="entry name" value="HisKA"/>
    <property type="match status" value="1"/>
</dbReference>
<evidence type="ECO:0000256" key="2">
    <source>
        <dbReference type="ARBA" id="ARBA00004236"/>
    </source>
</evidence>
<dbReference type="Gene3D" id="1.10.287.130">
    <property type="match status" value="1"/>
</dbReference>
<dbReference type="GO" id="GO:0000155">
    <property type="term" value="F:phosphorelay sensor kinase activity"/>
    <property type="evidence" value="ECO:0007669"/>
    <property type="project" value="InterPro"/>
</dbReference>
<dbReference type="PANTHER" id="PTHR43304:SF1">
    <property type="entry name" value="PAC DOMAIN-CONTAINING PROTEIN"/>
    <property type="match status" value="1"/>
</dbReference>
<feature type="domain" description="Histidine kinase" evidence="12">
    <location>
        <begin position="315"/>
        <end position="531"/>
    </location>
</feature>
<dbReference type="OrthoDB" id="9808408at2"/>
<feature type="transmembrane region" description="Helical" evidence="11">
    <location>
        <begin position="210"/>
        <end position="232"/>
    </location>
</feature>
<dbReference type="Pfam" id="PF05227">
    <property type="entry name" value="CHASE3"/>
    <property type="match status" value="1"/>
</dbReference>
<comment type="subcellular location">
    <subcellularLocation>
        <location evidence="2">Cell membrane</location>
    </subcellularLocation>
</comment>
<dbReference type="RefSeq" id="WP_111868241.1">
    <property type="nucleotide sequence ID" value="NZ_QLYX01000006.1"/>
</dbReference>
<keyword evidence="15" id="KW-1185">Reference proteome</keyword>
<dbReference type="InterPro" id="IPR003660">
    <property type="entry name" value="HAMP_dom"/>
</dbReference>
<sequence length="563" mass="62312">MIPTSQPTPPTLTPPIPPTPAYEPRPQSRLGRVRLRQWYGIGGLVLSLLVLAAMAQSILALQEIGNARTTLLNHVTPATLQAFQLNGALAAQDTAIRDYAATGEARFVTTYRRAIATEAQTEQQIQVLLRDVPNAAPVRNDLGRLMAASATWRRDFADPLTVDGKLAREESRTGSRLFGEVRNTNGAVQQGLGTLNAQVDQNLRERVRNLYLSMGISSVVIGLAALTLVLLIRRTVLQPVARLGEQSRRVAQGEFAHPLDISGPAELSELAAIVDSMRHRIIQEWRHTAEARARLDEQAAELRRSNAELEQFAYVASHDLQEPLRKVASFCQMIERRYSDRLDDRGRQYIDFAVDGAKRMQALINDLLTFSRVGRFTKPEEAVSLDAVLERATDNLTRLIEETGAEVVADDLPEVPGDRTLLTQLFQNLIGNAIKFRSDERPRVVVGARCDGDMWELSCADNGIGIEPRYADRIFLIFQRLHPQDEYTGTGIGLAMCKKIVEHHGGHIWLDTEQEPGHRGTTIRWTLPAVGATDRAGSTDCKDDDERADAQPDRGPAGGGRPR</sequence>
<evidence type="ECO:0000256" key="1">
    <source>
        <dbReference type="ARBA" id="ARBA00000085"/>
    </source>
</evidence>
<dbReference type="CDD" id="cd06225">
    <property type="entry name" value="HAMP"/>
    <property type="match status" value="1"/>
</dbReference>
<dbReference type="EC" id="2.7.13.3" evidence="3"/>
<dbReference type="InterPro" id="IPR005467">
    <property type="entry name" value="His_kinase_dom"/>
</dbReference>
<dbReference type="PROSITE" id="PS50885">
    <property type="entry name" value="HAMP"/>
    <property type="match status" value="1"/>
</dbReference>
<dbReference type="PROSITE" id="PS50109">
    <property type="entry name" value="HIS_KIN"/>
    <property type="match status" value="1"/>
</dbReference>
<evidence type="ECO:0000256" key="8">
    <source>
        <dbReference type="ARBA" id="ARBA00022989"/>
    </source>
</evidence>
<comment type="catalytic activity">
    <reaction evidence="1">
        <text>ATP + protein L-histidine = ADP + protein N-phospho-L-histidine.</text>
        <dbReference type="EC" id="2.7.13.3"/>
    </reaction>
</comment>
<dbReference type="SUPFAM" id="SSF47384">
    <property type="entry name" value="Homodimeric domain of signal transducing histidine kinase"/>
    <property type="match status" value="1"/>
</dbReference>
<dbReference type="InterPro" id="IPR003661">
    <property type="entry name" value="HisK_dim/P_dom"/>
</dbReference>
<comment type="caution">
    <text evidence="14">The sequence shown here is derived from an EMBL/GenBank/DDBJ whole genome shotgun (WGS) entry which is preliminary data.</text>
</comment>
<dbReference type="Proteomes" id="UP000251891">
    <property type="component" value="Unassembled WGS sequence"/>
</dbReference>
<keyword evidence="6 11" id="KW-0812">Transmembrane</keyword>
<dbReference type="PANTHER" id="PTHR43304">
    <property type="entry name" value="PHYTOCHROME-LIKE PROTEIN CPH1"/>
    <property type="match status" value="1"/>
</dbReference>
<evidence type="ECO:0000256" key="11">
    <source>
        <dbReference type="SAM" id="Phobius"/>
    </source>
</evidence>
<organism evidence="14 15">
    <name type="scientific">Actinomadura craniellae</name>
    <dbReference type="NCBI Taxonomy" id="2231787"/>
    <lineage>
        <taxon>Bacteria</taxon>
        <taxon>Bacillati</taxon>
        <taxon>Actinomycetota</taxon>
        <taxon>Actinomycetes</taxon>
        <taxon>Streptosporangiales</taxon>
        <taxon>Thermomonosporaceae</taxon>
        <taxon>Actinomadura</taxon>
    </lineage>
</organism>
<dbReference type="Pfam" id="PF02518">
    <property type="entry name" value="HATPase_c"/>
    <property type="match status" value="1"/>
</dbReference>
<feature type="transmembrane region" description="Helical" evidence="11">
    <location>
        <begin position="38"/>
        <end position="61"/>
    </location>
</feature>
<keyword evidence="5" id="KW-0808">Transferase</keyword>
<dbReference type="Gene3D" id="3.30.565.10">
    <property type="entry name" value="Histidine kinase-like ATPase, C-terminal domain"/>
    <property type="match status" value="1"/>
</dbReference>
<evidence type="ECO:0000259" key="12">
    <source>
        <dbReference type="PROSITE" id="PS50109"/>
    </source>
</evidence>
<protein>
    <recommendedName>
        <fullName evidence="3">histidine kinase</fullName>
        <ecNumber evidence="3">2.7.13.3</ecNumber>
    </recommendedName>
</protein>
<feature type="region of interest" description="Disordered" evidence="10">
    <location>
        <begin position="1"/>
        <end position="26"/>
    </location>
</feature>
<dbReference type="EMBL" id="QLYX01000006">
    <property type="protein sequence ID" value="RAY14443.1"/>
    <property type="molecule type" value="Genomic_DNA"/>
</dbReference>
<name>A0A365H851_9ACTN</name>
<dbReference type="InterPro" id="IPR052162">
    <property type="entry name" value="Sensor_kinase/Photoreceptor"/>
</dbReference>
<reference evidence="14 15" key="1">
    <citation type="submission" date="2018-06" db="EMBL/GenBank/DDBJ databases">
        <title>Actinomadura craniellae sp. nov. isolated from marine sponge Craniella sp.</title>
        <authorList>
            <person name="Li L."/>
            <person name="Xu Q.H."/>
            <person name="Lin H.W."/>
            <person name="Lu Y.H."/>
        </authorList>
    </citation>
    <scope>NUCLEOTIDE SEQUENCE [LARGE SCALE GENOMIC DNA]</scope>
    <source>
        <strain evidence="14 15">LHW63021</strain>
    </source>
</reference>
<keyword evidence="9" id="KW-0902">Two-component regulatory system</keyword>
<dbReference type="Pfam" id="PF00672">
    <property type="entry name" value="HAMP"/>
    <property type="match status" value="1"/>
</dbReference>
<keyword evidence="8 11" id="KW-1133">Transmembrane helix</keyword>
<evidence type="ECO:0000313" key="15">
    <source>
        <dbReference type="Proteomes" id="UP000251891"/>
    </source>
</evidence>
<keyword evidence="7 14" id="KW-0418">Kinase</keyword>
<dbReference type="InterPro" id="IPR036890">
    <property type="entry name" value="HATPase_C_sf"/>
</dbReference>
<evidence type="ECO:0000256" key="5">
    <source>
        <dbReference type="ARBA" id="ARBA00022679"/>
    </source>
</evidence>
<feature type="compositionally biased region" description="Basic and acidic residues" evidence="10">
    <location>
        <begin position="540"/>
        <end position="552"/>
    </location>
</feature>
<dbReference type="InterPro" id="IPR003594">
    <property type="entry name" value="HATPase_dom"/>
</dbReference>
<feature type="compositionally biased region" description="Pro residues" evidence="10">
    <location>
        <begin position="1"/>
        <end position="23"/>
    </location>
</feature>
<dbReference type="CDD" id="cd00082">
    <property type="entry name" value="HisKA"/>
    <property type="match status" value="1"/>
</dbReference>
<dbReference type="InterPro" id="IPR004358">
    <property type="entry name" value="Sig_transdc_His_kin-like_C"/>
</dbReference>
<dbReference type="FunFam" id="3.30.565.10:FF:000006">
    <property type="entry name" value="Sensor histidine kinase WalK"/>
    <property type="match status" value="1"/>
</dbReference>
<dbReference type="AlphaFoldDB" id="A0A365H851"/>
<dbReference type="Gene3D" id="6.10.340.10">
    <property type="match status" value="1"/>
</dbReference>
<gene>
    <name evidence="14" type="ORF">DPM19_15930</name>
</gene>